<name>A0A2A6BY31_PRIPA</name>
<proteinExistence type="predicted"/>
<accession>A0A2A6BY31</accession>
<dbReference type="AlphaFoldDB" id="A0A2A6BY31"/>
<sequence length="71" mass="7270">MSYPTAQYHGNDNITVPIYPTYPAPAYDAATAAAGANPAPAYSGQAYDVPPSYANAAATTADEVPVKVPLP</sequence>
<reference evidence="2" key="1">
    <citation type="journal article" date="2008" name="Nat. Genet.">
        <title>The Pristionchus pacificus genome provides a unique perspective on nematode lifestyle and parasitism.</title>
        <authorList>
            <person name="Dieterich C."/>
            <person name="Clifton S.W."/>
            <person name="Schuster L.N."/>
            <person name="Chinwalla A."/>
            <person name="Delehaunty K."/>
            <person name="Dinkelacker I."/>
            <person name="Fulton L."/>
            <person name="Fulton R."/>
            <person name="Godfrey J."/>
            <person name="Minx P."/>
            <person name="Mitreva M."/>
            <person name="Roeseler W."/>
            <person name="Tian H."/>
            <person name="Witte H."/>
            <person name="Yang S.P."/>
            <person name="Wilson R.K."/>
            <person name="Sommer R.J."/>
        </authorList>
    </citation>
    <scope>NUCLEOTIDE SEQUENCE [LARGE SCALE GENOMIC DNA]</scope>
    <source>
        <strain evidence="2">PS312</strain>
    </source>
</reference>
<organism evidence="1 2">
    <name type="scientific">Pristionchus pacificus</name>
    <name type="common">Parasitic nematode worm</name>
    <dbReference type="NCBI Taxonomy" id="54126"/>
    <lineage>
        <taxon>Eukaryota</taxon>
        <taxon>Metazoa</taxon>
        <taxon>Ecdysozoa</taxon>
        <taxon>Nematoda</taxon>
        <taxon>Chromadorea</taxon>
        <taxon>Rhabditida</taxon>
        <taxon>Rhabditina</taxon>
        <taxon>Diplogasteromorpha</taxon>
        <taxon>Diplogasteroidea</taxon>
        <taxon>Neodiplogasteridae</taxon>
        <taxon>Pristionchus</taxon>
    </lineage>
</organism>
<evidence type="ECO:0000313" key="2">
    <source>
        <dbReference type="Proteomes" id="UP000005239"/>
    </source>
</evidence>
<accession>A0A8R1YWK2</accession>
<evidence type="ECO:0000313" key="1">
    <source>
        <dbReference type="EnsemblMetazoa" id="PPA39742.1"/>
    </source>
</evidence>
<keyword evidence="2" id="KW-1185">Reference proteome</keyword>
<gene>
    <name evidence="1" type="primary">WBGene00278111</name>
</gene>
<dbReference type="Proteomes" id="UP000005239">
    <property type="component" value="Unassembled WGS sequence"/>
</dbReference>
<protein>
    <submittedName>
        <fullName evidence="1">Uncharacterized protein</fullName>
    </submittedName>
</protein>
<dbReference type="EnsemblMetazoa" id="PPA39742.1">
    <property type="protein sequence ID" value="PPA39742.1"/>
    <property type="gene ID" value="WBGene00278111"/>
</dbReference>
<reference evidence="1" key="2">
    <citation type="submission" date="2022-06" db="UniProtKB">
        <authorList>
            <consortium name="EnsemblMetazoa"/>
        </authorList>
    </citation>
    <scope>IDENTIFICATION</scope>
    <source>
        <strain evidence="1">PS312</strain>
    </source>
</reference>